<organism evidence="3 4">
    <name type="scientific">Acinetobacter parvus NIPH 1103</name>
    <dbReference type="NCBI Taxonomy" id="1217671"/>
    <lineage>
        <taxon>Bacteria</taxon>
        <taxon>Pseudomonadati</taxon>
        <taxon>Pseudomonadota</taxon>
        <taxon>Gammaproteobacteria</taxon>
        <taxon>Moraxellales</taxon>
        <taxon>Moraxellaceae</taxon>
        <taxon>Acinetobacter</taxon>
    </lineage>
</organism>
<feature type="domain" description="TRSP" evidence="1">
    <location>
        <begin position="252"/>
        <end position="355"/>
    </location>
</feature>
<accession>N8RG14</accession>
<dbReference type="HOGENOM" id="CLU_048544_0_0_6"/>
<evidence type="ECO:0000259" key="1">
    <source>
        <dbReference type="Pfam" id="PF12500"/>
    </source>
</evidence>
<dbReference type="Pfam" id="PF15609">
    <property type="entry name" value="PRTase_2"/>
    <property type="match status" value="1"/>
</dbReference>
<dbReference type="RefSeq" id="WP_004679777.1">
    <property type="nucleotide sequence ID" value="NZ_KB849227.1"/>
</dbReference>
<dbReference type="InterPro" id="IPR029057">
    <property type="entry name" value="PRTase-like"/>
</dbReference>
<feature type="domain" description="Orotate phosphoribosyltransferase-like" evidence="2">
    <location>
        <begin position="26"/>
        <end position="195"/>
    </location>
</feature>
<protein>
    <recommendedName>
        <fullName evidence="5">Phosphoribosyltransferase domain-containing protein</fullName>
    </recommendedName>
</protein>
<reference evidence="3 4" key="1">
    <citation type="submission" date="2013-02" db="EMBL/GenBank/DDBJ databases">
        <title>The Genome Sequence of Acinetobacter parvus NIPH 1103.</title>
        <authorList>
            <consortium name="The Broad Institute Genome Sequencing Platform"/>
            <consortium name="The Broad Institute Genome Sequencing Center for Infectious Disease"/>
            <person name="Cerqueira G."/>
            <person name="Feldgarden M."/>
            <person name="Courvalin P."/>
            <person name="Perichon B."/>
            <person name="Grillot-Courvalin C."/>
            <person name="Clermont D."/>
            <person name="Rocha E."/>
            <person name="Yoon E.-J."/>
            <person name="Nemec A."/>
            <person name="Walker B."/>
            <person name="Young S.K."/>
            <person name="Zeng Q."/>
            <person name="Gargeya S."/>
            <person name="Fitzgerald M."/>
            <person name="Haas B."/>
            <person name="Abouelleil A."/>
            <person name="Alvarado L."/>
            <person name="Arachchi H.M."/>
            <person name="Berlin A.M."/>
            <person name="Chapman S.B."/>
            <person name="Dewar J."/>
            <person name="Goldberg J."/>
            <person name="Griggs A."/>
            <person name="Gujja S."/>
            <person name="Hansen M."/>
            <person name="Howarth C."/>
            <person name="Imamovic A."/>
            <person name="Larimer J."/>
            <person name="McCowan C."/>
            <person name="Murphy C."/>
            <person name="Neiman D."/>
            <person name="Pearson M."/>
            <person name="Priest M."/>
            <person name="Roberts A."/>
            <person name="Saif S."/>
            <person name="Shea T."/>
            <person name="Sisk P."/>
            <person name="Sykes S."/>
            <person name="Wortman J."/>
            <person name="Nusbaum C."/>
            <person name="Birren B."/>
        </authorList>
    </citation>
    <scope>NUCLEOTIDE SEQUENCE [LARGE SCALE GENOMIC DNA]</scope>
    <source>
        <strain evidence="3 4">NIPH 1103</strain>
    </source>
</reference>
<dbReference type="Gene3D" id="3.40.50.2020">
    <property type="match status" value="1"/>
</dbReference>
<dbReference type="InterPro" id="IPR000836">
    <property type="entry name" value="PRTase_dom"/>
</dbReference>
<dbReference type="Pfam" id="PF12500">
    <property type="entry name" value="TRSP"/>
    <property type="match status" value="1"/>
</dbReference>
<dbReference type="EMBL" id="APOL01000035">
    <property type="protein sequence ID" value="ENU33007.1"/>
    <property type="molecule type" value="Genomic_DNA"/>
</dbReference>
<dbReference type="PIRSF" id="PIRSF020967">
    <property type="entry name" value="UCP020967"/>
    <property type="match status" value="1"/>
</dbReference>
<evidence type="ECO:0008006" key="5">
    <source>
        <dbReference type="Google" id="ProtNLM"/>
    </source>
</evidence>
<dbReference type="CDD" id="cd06223">
    <property type="entry name" value="PRTases_typeI"/>
    <property type="match status" value="1"/>
</dbReference>
<dbReference type="Proteomes" id="UP000018426">
    <property type="component" value="Unassembled WGS sequence"/>
</dbReference>
<dbReference type="AlphaFoldDB" id="N8RG14"/>
<dbReference type="SUPFAM" id="SSF53271">
    <property type="entry name" value="PRTase-like"/>
    <property type="match status" value="1"/>
</dbReference>
<dbReference type="InterPro" id="IPR011214">
    <property type="entry name" value="UCP020967"/>
</dbReference>
<gene>
    <name evidence="3" type="ORF">F989_02058</name>
</gene>
<dbReference type="PATRIC" id="fig|1217671.3.peg.2031"/>
<sequence length="379" mass="41674">MVEIELQRGVLSLQPNDNSHWKWQDLLGFAERINPKRAFLFVSKVLGRHIPVSPSIMRHAFTDLAKLVPGDLPEPVLVIGMAETAVGLGAGVHQVLQQRYPEAIYVTTTRHPVHGAPLLARFLEEHSHAQDQLLYGSPDAELQQQILSSKSIVLVDDEASTGKTFVNLIHALQQAGLNQISHVVTATLADWSSGIHIADLNCQSVALMTGKWQWRDAEHPIQINMPKVDTVAFGAFATLAEPTWGRLPIQDSGAHIRLAVQPDERILVLGSGEYVWSSFLLAEYLQQQGADVKFSAITRSPIAVGHAIQSALAFSDNYGLGIQNFVYNINPQDYDRVLITVETATHSVAKSLLEALPNAEVISAVDYPHQNFNLCVVND</sequence>
<evidence type="ECO:0000259" key="2">
    <source>
        <dbReference type="Pfam" id="PF15609"/>
    </source>
</evidence>
<proteinExistence type="predicted"/>
<dbReference type="InterPro" id="IPR041688">
    <property type="entry name" value="PRTase_2"/>
</dbReference>
<comment type="caution">
    <text evidence="3">The sequence shown here is derived from an EMBL/GenBank/DDBJ whole genome shotgun (WGS) entry which is preliminary data.</text>
</comment>
<dbReference type="STRING" id="134533.GCA_001485085_01484"/>
<name>N8RG14_9GAMM</name>
<evidence type="ECO:0000313" key="4">
    <source>
        <dbReference type="Proteomes" id="UP000018426"/>
    </source>
</evidence>
<dbReference type="InterPro" id="IPR022537">
    <property type="entry name" value="TRSP_dom"/>
</dbReference>
<evidence type="ECO:0000313" key="3">
    <source>
        <dbReference type="EMBL" id="ENU33007.1"/>
    </source>
</evidence>